<dbReference type="AlphaFoldDB" id="A0A2P2QUQ5"/>
<organism evidence="1">
    <name type="scientific">Rhizophora mucronata</name>
    <name type="common">Asiatic mangrove</name>
    <dbReference type="NCBI Taxonomy" id="61149"/>
    <lineage>
        <taxon>Eukaryota</taxon>
        <taxon>Viridiplantae</taxon>
        <taxon>Streptophyta</taxon>
        <taxon>Embryophyta</taxon>
        <taxon>Tracheophyta</taxon>
        <taxon>Spermatophyta</taxon>
        <taxon>Magnoliopsida</taxon>
        <taxon>eudicotyledons</taxon>
        <taxon>Gunneridae</taxon>
        <taxon>Pentapetalae</taxon>
        <taxon>rosids</taxon>
        <taxon>fabids</taxon>
        <taxon>Malpighiales</taxon>
        <taxon>Rhizophoraceae</taxon>
        <taxon>Rhizophora</taxon>
    </lineage>
</organism>
<evidence type="ECO:0000313" key="1">
    <source>
        <dbReference type="EMBL" id="MBX70707.1"/>
    </source>
</evidence>
<reference evidence="1" key="1">
    <citation type="submission" date="2018-02" db="EMBL/GenBank/DDBJ databases">
        <title>Rhizophora mucronata_Transcriptome.</title>
        <authorList>
            <person name="Meera S.P."/>
            <person name="Sreeshan A."/>
            <person name="Augustine A."/>
        </authorList>
    </citation>
    <scope>NUCLEOTIDE SEQUENCE</scope>
    <source>
        <tissue evidence="1">Leaf</tissue>
    </source>
</reference>
<protein>
    <submittedName>
        <fullName evidence="1">Uncharacterized protein</fullName>
    </submittedName>
</protein>
<sequence>MCQIIDIRAMDLEVCVLSKFIFEVSIP</sequence>
<proteinExistence type="predicted"/>
<accession>A0A2P2QUQ5</accession>
<name>A0A2P2QUQ5_RHIMU</name>
<dbReference type="EMBL" id="GGEC01090223">
    <property type="protein sequence ID" value="MBX70707.1"/>
    <property type="molecule type" value="Transcribed_RNA"/>
</dbReference>